<dbReference type="AlphaFoldDB" id="A0A1W0A0Q2"/>
<feature type="signal peptide" evidence="1">
    <location>
        <begin position="1"/>
        <end position="20"/>
    </location>
</feature>
<reference evidence="2 3" key="1">
    <citation type="journal article" date="2014" name="Genome Biol. Evol.">
        <title>The secreted proteins of Achlya hypogyna and Thraustotheca clavata identify the ancestral oomycete secretome and reveal gene acquisitions by horizontal gene transfer.</title>
        <authorList>
            <person name="Misner I."/>
            <person name="Blouin N."/>
            <person name="Leonard G."/>
            <person name="Richards T.A."/>
            <person name="Lane C.E."/>
        </authorList>
    </citation>
    <scope>NUCLEOTIDE SEQUENCE [LARGE SCALE GENOMIC DNA]</scope>
    <source>
        <strain evidence="2 3">ATCC 34112</strain>
    </source>
</reference>
<dbReference type="Proteomes" id="UP000243217">
    <property type="component" value="Unassembled WGS sequence"/>
</dbReference>
<dbReference type="EMBL" id="JNBS01000748">
    <property type="protein sequence ID" value="OQS03846.1"/>
    <property type="molecule type" value="Genomic_DNA"/>
</dbReference>
<evidence type="ECO:0008006" key="4">
    <source>
        <dbReference type="Google" id="ProtNLM"/>
    </source>
</evidence>
<dbReference type="Pfam" id="PF05096">
    <property type="entry name" value="Glu_cyclase_2"/>
    <property type="match status" value="1"/>
</dbReference>
<comment type="caution">
    <text evidence="2">The sequence shown here is derived from an EMBL/GenBank/DDBJ whole genome shotgun (WGS) entry which is preliminary data.</text>
</comment>
<dbReference type="PANTHER" id="PTHR31270:SF1">
    <property type="entry name" value="GLUTAMINYL-PEPTIDE CYCLOTRANSFERASE"/>
    <property type="match status" value="1"/>
</dbReference>
<keyword evidence="3" id="KW-1185">Reference proteome</keyword>
<gene>
    <name evidence="2" type="ORF">THRCLA_21050</name>
</gene>
<organism evidence="2 3">
    <name type="scientific">Thraustotheca clavata</name>
    <dbReference type="NCBI Taxonomy" id="74557"/>
    <lineage>
        <taxon>Eukaryota</taxon>
        <taxon>Sar</taxon>
        <taxon>Stramenopiles</taxon>
        <taxon>Oomycota</taxon>
        <taxon>Saprolegniomycetes</taxon>
        <taxon>Saprolegniales</taxon>
        <taxon>Achlyaceae</taxon>
        <taxon>Thraustotheca</taxon>
    </lineage>
</organism>
<dbReference type="PANTHER" id="PTHR31270">
    <property type="entry name" value="GLUTAMINYL-PEPTIDE CYCLOTRANSFERASE"/>
    <property type="match status" value="1"/>
</dbReference>
<evidence type="ECO:0000256" key="1">
    <source>
        <dbReference type="SAM" id="SignalP"/>
    </source>
</evidence>
<protein>
    <recommendedName>
        <fullName evidence="4">Glutamine cyclotransferase</fullName>
    </recommendedName>
</protein>
<name>A0A1W0A0Q2_9STRA</name>
<dbReference type="InterPro" id="IPR007788">
    <property type="entry name" value="QCT"/>
</dbReference>
<dbReference type="InterPro" id="IPR011044">
    <property type="entry name" value="Quino_amine_DH_bsu"/>
</dbReference>
<proteinExistence type="predicted"/>
<evidence type="ECO:0000313" key="3">
    <source>
        <dbReference type="Proteomes" id="UP000243217"/>
    </source>
</evidence>
<dbReference type="STRING" id="74557.A0A1W0A0Q2"/>
<dbReference type="SUPFAM" id="SSF50969">
    <property type="entry name" value="YVTN repeat-like/Quinoprotein amine dehydrogenase"/>
    <property type="match status" value="1"/>
</dbReference>
<dbReference type="GO" id="GO:0016603">
    <property type="term" value="F:glutaminyl-peptide cyclotransferase activity"/>
    <property type="evidence" value="ECO:0007669"/>
    <property type="project" value="InterPro"/>
</dbReference>
<keyword evidence="1" id="KW-0732">Signal</keyword>
<feature type="chain" id="PRO_5012641861" description="Glutamine cyclotransferase" evidence="1">
    <location>
        <begin position="21"/>
        <end position="284"/>
    </location>
</feature>
<evidence type="ECO:0000313" key="2">
    <source>
        <dbReference type="EMBL" id="OQS03846.1"/>
    </source>
</evidence>
<accession>A0A1W0A0Q2</accession>
<sequence length="284" mass="31797">MGITVLVLVSICALAAESFAGFDAIQRRVYAPPGGFYVVNIHPHNVSSFTEGLLFDRGMLLESTGLDGQSYIREIDARTGLSTGKEFKFPPDIFGEGITVLGNTIYALTYQAKKGFAINRDSFKLLRSFDFETNTGEGWGMTTDQTHLIVSDGSSTIYFFDQKSMAKVREITVTNNGQPVININELEYVRDELFANVWLTTNILRIDPISGNVKEVLKMERLQYLESNVENIRESWRKVDAVMNGIAFNPENNHLYVTGKLWDAVFELQVALASDTPHVRTFDG</sequence>
<dbReference type="OrthoDB" id="409395at2759"/>